<accession>A0ACA9MLK7</accession>
<keyword evidence="2" id="KW-1185">Reference proteome</keyword>
<evidence type="ECO:0000313" key="2">
    <source>
        <dbReference type="Proteomes" id="UP000789702"/>
    </source>
</evidence>
<feature type="non-terminal residue" evidence="1">
    <location>
        <position position="1"/>
    </location>
</feature>
<proteinExistence type="predicted"/>
<dbReference type="EMBL" id="CAJVPU010009736">
    <property type="protein sequence ID" value="CAG8598029.1"/>
    <property type="molecule type" value="Genomic_DNA"/>
</dbReference>
<evidence type="ECO:0000313" key="1">
    <source>
        <dbReference type="EMBL" id="CAG8598029.1"/>
    </source>
</evidence>
<comment type="caution">
    <text evidence="1">The sequence shown here is derived from an EMBL/GenBank/DDBJ whole genome shotgun (WGS) entry which is preliminary data.</text>
</comment>
<sequence length="155" mass="18181">NLESQENLFGQSEFTSKWDENFDQIIEQLVNKHERNFGIKEINEEISSKIESGCQINPPNIVILEPGPAPDSNASVFKSIDITEDRNIKQYTEAFWKLVDELTSAFNHPDPTQHDLFRHAQEMKPDGYTRMFNFYKKGLIRLYNILHEDIYKTKE</sequence>
<protein>
    <submittedName>
        <fullName evidence="1">1702_t:CDS:1</fullName>
    </submittedName>
</protein>
<feature type="non-terminal residue" evidence="1">
    <location>
        <position position="155"/>
    </location>
</feature>
<dbReference type="Proteomes" id="UP000789702">
    <property type="component" value="Unassembled WGS sequence"/>
</dbReference>
<name>A0ACA9MLK7_9GLOM</name>
<reference evidence="1" key="1">
    <citation type="submission" date="2021-06" db="EMBL/GenBank/DDBJ databases">
        <authorList>
            <person name="Kallberg Y."/>
            <person name="Tangrot J."/>
            <person name="Rosling A."/>
        </authorList>
    </citation>
    <scope>NUCLEOTIDE SEQUENCE</scope>
    <source>
        <strain evidence="1">IL203A</strain>
    </source>
</reference>
<organism evidence="1 2">
    <name type="scientific">Dentiscutata heterogama</name>
    <dbReference type="NCBI Taxonomy" id="1316150"/>
    <lineage>
        <taxon>Eukaryota</taxon>
        <taxon>Fungi</taxon>
        <taxon>Fungi incertae sedis</taxon>
        <taxon>Mucoromycota</taxon>
        <taxon>Glomeromycotina</taxon>
        <taxon>Glomeromycetes</taxon>
        <taxon>Diversisporales</taxon>
        <taxon>Gigasporaceae</taxon>
        <taxon>Dentiscutata</taxon>
    </lineage>
</organism>
<gene>
    <name evidence="1" type="ORF">DHETER_LOCUS7132</name>
</gene>